<dbReference type="PANTHER" id="PTHR12271:SF40">
    <property type="entry name" value="POLY(A) RNA POLYMERASE GLD2"/>
    <property type="match status" value="1"/>
</dbReference>
<sequence length="266" mass="29665">MMCFLLLYILLVIHFLQSVQPPVLPNLQKVALVSFPVVDTKWGCNDCWETGFLDDISGLEPSRNTDSIGKLFAGFFSFFSKTFDWANHAVCIRLNEPGAAIDKFSLSCPTSQECWYIEDPFDLKHNLGGKCTHLGRARILDEMQQASGRLAEQQCSLEQVCPSAKPERFFLKCRVTRGVPLSELIGVFDGFEVEVVHYPEQNRPGKPLPVFLEFASAAARRRAHTRNEAHVGGCQLQLLSSSKFALAEAKLEGTKYTPYTVSAGRA</sequence>
<accession>A0ABN9TX14</accession>
<feature type="chain" id="PRO_5046142126" description="PAP-associated domain-containing protein" evidence="4">
    <location>
        <begin position="19"/>
        <end position="266"/>
    </location>
</feature>
<dbReference type="SUPFAM" id="SSF81631">
    <property type="entry name" value="PAP/OAS1 substrate-binding domain"/>
    <property type="match status" value="1"/>
</dbReference>
<reference evidence="6" key="1">
    <citation type="submission" date="2023-10" db="EMBL/GenBank/DDBJ databases">
        <authorList>
            <person name="Chen Y."/>
            <person name="Shah S."/>
            <person name="Dougan E. K."/>
            <person name="Thang M."/>
            <person name="Chan C."/>
        </authorList>
    </citation>
    <scope>NUCLEOTIDE SEQUENCE [LARGE SCALE GENOMIC DNA]</scope>
</reference>
<proteinExistence type="predicted"/>
<dbReference type="PANTHER" id="PTHR12271">
    <property type="entry name" value="POLY A POLYMERASE CID PAP -RELATED"/>
    <property type="match status" value="1"/>
</dbReference>
<keyword evidence="1" id="KW-0808">Transferase</keyword>
<evidence type="ECO:0000256" key="4">
    <source>
        <dbReference type="SAM" id="SignalP"/>
    </source>
</evidence>
<comment type="caution">
    <text evidence="6">The sequence shown here is derived from an EMBL/GenBank/DDBJ whole genome shotgun (WGS) entry which is preliminary data.</text>
</comment>
<evidence type="ECO:0000256" key="3">
    <source>
        <dbReference type="ARBA" id="ARBA00022842"/>
    </source>
</evidence>
<dbReference type="InterPro" id="IPR002058">
    <property type="entry name" value="PAP_assoc"/>
</dbReference>
<evidence type="ECO:0000259" key="5">
    <source>
        <dbReference type="Pfam" id="PF03828"/>
    </source>
</evidence>
<organism evidence="6 7">
    <name type="scientific">Prorocentrum cordatum</name>
    <dbReference type="NCBI Taxonomy" id="2364126"/>
    <lineage>
        <taxon>Eukaryota</taxon>
        <taxon>Sar</taxon>
        <taxon>Alveolata</taxon>
        <taxon>Dinophyceae</taxon>
        <taxon>Prorocentrales</taxon>
        <taxon>Prorocentraceae</taxon>
        <taxon>Prorocentrum</taxon>
    </lineage>
</organism>
<keyword evidence="4" id="KW-0732">Signal</keyword>
<dbReference type="EMBL" id="CAUYUJ010015087">
    <property type="protein sequence ID" value="CAK0849746.1"/>
    <property type="molecule type" value="Genomic_DNA"/>
</dbReference>
<feature type="domain" description="PAP-associated" evidence="5">
    <location>
        <begin position="67"/>
        <end position="125"/>
    </location>
</feature>
<name>A0ABN9TX14_9DINO</name>
<evidence type="ECO:0000313" key="7">
    <source>
        <dbReference type="Proteomes" id="UP001189429"/>
    </source>
</evidence>
<evidence type="ECO:0000313" key="6">
    <source>
        <dbReference type="EMBL" id="CAK0849746.1"/>
    </source>
</evidence>
<dbReference type="Proteomes" id="UP001189429">
    <property type="component" value="Unassembled WGS sequence"/>
</dbReference>
<protein>
    <recommendedName>
        <fullName evidence="5">PAP-associated domain-containing protein</fullName>
    </recommendedName>
</protein>
<dbReference type="Pfam" id="PF03828">
    <property type="entry name" value="PAP_assoc"/>
    <property type="match status" value="1"/>
</dbReference>
<keyword evidence="2" id="KW-0479">Metal-binding</keyword>
<evidence type="ECO:0000256" key="1">
    <source>
        <dbReference type="ARBA" id="ARBA00022679"/>
    </source>
</evidence>
<dbReference type="Gene3D" id="1.10.1410.10">
    <property type="match status" value="1"/>
</dbReference>
<evidence type="ECO:0000256" key="2">
    <source>
        <dbReference type="ARBA" id="ARBA00022723"/>
    </source>
</evidence>
<gene>
    <name evidence="6" type="ORF">PCOR1329_LOCUS42357</name>
</gene>
<feature type="signal peptide" evidence="4">
    <location>
        <begin position="1"/>
        <end position="18"/>
    </location>
</feature>
<keyword evidence="3" id="KW-0460">Magnesium</keyword>
<keyword evidence="7" id="KW-1185">Reference proteome</keyword>